<dbReference type="Pfam" id="PF08281">
    <property type="entry name" value="Sigma70_r4_2"/>
    <property type="match status" value="1"/>
</dbReference>
<evidence type="ECO:0000256" key="5">
    <source>
        <dbReference type="ARBA" id="ARBA00023163"/>
    </source>
</evidence>
<dbReference type="InterPro" id="IPR013325">
    <property type="entry name" value="RNA_pol_sigma_r2"/>
</dbReference>
<comment type="caution">
    <text evidence="8">The sequence shown here is derived from an EMBL/GenBank/DDBJ whole genome shotgun (WGS) entry which is preliminary data.</text>
</comment>
<dbReference type="Gene3D" id="1.10.10.10">
    <property type="entry name" value="Winged helix-like DNA-binding domain superfamily/Winged helix DNA-binding domain"/>
    <property type="match status" value="1"/>
</dbReference>
<dbReference type="EMBL" id="JAGGMS010000001">
    <property type="protein sequence ID" value="MBP2186073.1"/>
    <property type="molecule type" value="Genomic_DNA"/>
</dbReference>
<dbReference type="RefSeq" id="WP_209668912.1">
    <property type="nucleotide sequence ID" value="NZ_JAGGMS010000001.1"/>
</dbReference>
<keyword evidence="9" id="KW-1185">Reference proteome</keyword>
<sequence>MHNLTGTMPPLAELYAGHARQLHHYLARRVGTQIADDLVAEAFLVFWEKRGDYDPSRASAKSWLYGIATNLLRNHVRTEERRLRAWTKHGARSVPLDDVGSRAVETVDAQVLADQLADEVAALRPEERDVLLLTAWADLSPTEIAEATGVAVATVRVRLFRARSRLRESARSYRSEAHTSHQEGDGNA</sequence>
<dbReference type="NCBIfam" id="TIGR02937">
    <property type="entry name" value="sigma70-ECF"/>
    <property type="match status" value="1"/>
</dbReference>
<evidence type="ECO:0000256" key="4">
    <source>
        <dbReference type="ARBA" id="ARBA00023125"/>
    </source>
</evidence>
<dbReference type="SUPFAM" id="SSF88946">
    <property type="entry name" value="Sigma2 domain of RNA polymerase sigma factors"/>
    <property type="match status" value="1"/>
</dbReference>
<evidence type="ECO:0000313" key="8">
    <source>
        <dbReference type="EMBL" id="MBP2186073.1"/>
    </source>
</evidence>
<dbReference type="InterPro" id="IPR036388">
    <property type="entry name" value="WH-like_DNA-bd_sf"/>
</dbReference>
<organism evidence="8 9">
    <name type="scientific">Amycolatopsis magusensis</name>
    <dbReference type="NCBI Taxonomy" id="882444"/>
    <lineage>
        <taxon>Bacteria</taxon>
        <taxon>Bacillati</taxon>
        <taxon>Actinomycetota</taxon>
        <taxon>Actinomycetes</taxon>
        <taxon>Pseudonocardiales</taxon>
        <taxon>Pseudonocardiaceae</taxon>
        <taxon>Amycolatopsis</taxon>
    </lineage>
</organism>
<protein>
    <submittedName>
        <fullName evidence="8">RNA polymerase sigma-70 factor (ECF subfamily)</fullName>
    </submittedName>
</protein>
<dbReference type="InterPro" id="IPR013324">
    <property type="entry name" value="RNA_pol_sigma_r3/r4-like"/>
</dbReference>
<evidence type="ECO:0000259" key="6">
    <source>
        <dbReference type="Pfam" id="PF04542"/>
    </source>
</evidence>
<proteinExistence type="inferred from homology"/>
<reference evidence="8 9" key="1">
    <citation type="submission" date="2021-03" db="EMBL/GenBank/DDBJ databases">
        <title>Sequencing the genomes of 1000 actinobacteria strains.</title>
        <authorList>
            <person name="Klenk H.-P."/>
        </authorList>
    </citation>
    <scope>NUCLEOTIDE SEQUENCE [LARGE SCALE GENOMIC DNA]</scope>
    <source>
        <strain evidence="8 9">DSM 45510</strain>
    </source>
</reference>
<dbReference type="Gene3D" id="1.10.1740.10">
    <property type="match status" value="1"/>
</dbReference>
<dbReference type="CDD" id="cd06171">
    <property type="entry name" value="Sigma70_r4"/>
    <property type="match status" value="1"/>
</dbReference>
<gene>
    <name evidence="8" type="ORF">JOM49_007599</name>
</gene>
<dbReference type="PANTHER" id="PTHR43133">
    <property type="entry name" value="RNA POLYMERASE ECF-TYPE SIGMA FACTO"/>
    <property type="match status" value="1"/>
</dbReference>
<dbReference type="InterPro" id="IPR013249">
    <property type="entry name" value="RNA_pol_sigma70_r4_t2"/>
</dbReference>
<evidence type="ECO:0000313" key="9">
    <source>
        <dbReference type="Proteomes" id="UP000741013"/>
    </source>
</evidence>
<dbReference type="InterPro" id="IPR039425">
    <property type="entry name" value="RNA_pol_sigma-70-like"/>
</dbReference>
<dbReference type="InterPro" id="IPR014284">
    <property type="entry name" value="RNA_pol_sigma-70_dom"/>
</dbReference>
<evidence type="ECO:0000256" key="1">
    <source>
        <dbReference type="ARBA" id="ARBA00010641"/>
    </source>
</evidence>
<feature type="domain" description="RNA polymerase sigma factor 70 region 4 type 2" evidence="7">
    <location>
        <begin position="115"/>
        <end position="166"/>
    </location>
</feature>
<evidence type="ECO:0000259" key="7">
    <source>
        <dbReference type="Pfam" id="PF08281"/>
    </source>
</evidence>
<evidence type="ECO:0000256" key="3">
    <source>
        <dbReference type="ARBA" id="ARBA00023082"/>
    </source>
</evidence>
<dbReference type="PANTHER" id="PTHR43133:SF8">
    <property type="entry name" value="RNA POLYMERASE SIGMA FACTOR HI_1459-RELATED"/>
    <property type="match status" value="1"/>
</dbReference>
<keyword evidence="3" id="KW-0731">Sigma factor</keyword>
<dbReference type="Proteomes" id="UP000741013">
    <property type="component" value="Unassembled WGS sequence"/>
</dbReference>
<keyword evidence="4" id="KW-0238">DNA-binding</keyword>
<keyword evidence="2" id="KW-0805">Transcription regulation</keyword>
<dbReference type="Pfam" id="PF04542">
    <property type="entry name" value="Sigma70_r2"/>
    <property type="match status" value="1"/>
</dbReference>
<dbReference type="InterPro" id="IPR007627">
    <property type="entry name" value="RNA_pol_sigma70_r2"/>
</dbReference>
<accession>A0ABS4Q3A8</accession>
<feature type="domain" description="RNA polymerase sigma-70 region 2" evidence="6">
    <location>
        <begin position="14"/>
        <end position="81"/>
    </location>
</feature>
<keyword evidence="5" id="KW-0804">Transcription</keyword>
<comment type="similarity">
    <text evidence="1">Belongs to the sigma-70 factor family. ECF subfamily.</text>
</comment>
<dbReference type="SUPFAM" id="SSF88659">
    <property type="entry name" value="Sigma3 and sigma4 domains of RNA polymerase sigma factors"/>
    <property type="match status" value="1"/>
</dbReference>
<evidence type="ECO:0000256" key="2">
    <source>
        <dbReference type="ARBA" id="ARBA00023015"/>
    </source>
</evidence>
<name>A0ABS4Q3A8_9PSEU</name>